<protein>
    <submittedName>
        <fullName evidence="1">Uncharacterized protein</fullName>
    </submittedName>
</protein>
<reference evidence="2" key="1">
    <citation type="journal article" date="2019" name="Int. J. Syst. Evol. Microbiol.">
        <title>The Global Catalogue of Microorganisms (GCM) 10K type strain sequencing project: providing services to taxonomists for standard genome sequencing and annotation.</title>
        <authorList>
            <consortium name="The Broad Institute Genomics Platform"/>
            <consortium name="The Broad Institute Genome Sequencing Center for Infectious Disease"/>
            <person name="Wu L."/>
            <person name="Ma J."/>
        </authorList>
    </citation>
    <scope>NUCLEOTIDE SEQUENCE [LARGE SCALE GENOMIC DNA]</scope>
    <source>
        <strain evidence="2">CGMCC 1.10992</strain>
    </source>
</reference>
<organism evidence="1 2">
    <name type="scientific">Corallincola platygyrae</name>
    <dbReference type="NCBI Taxonomy" id="1193278"/>
    <lineage>
        <taxon>Bacteria</taxon>
        <taxon>Pseudomonadati</taxon>
        <taxon>Pseudomonadota</taxon>
        <taxon>Gammaproteobacteria</taxon>
        <taxon>Alteromonadales</taxon>
        <taxon>Psychromonadaceae</taxon>
        <taxon>Corallincola</taxon>
    </lineage>
</organism>
<dbReference type="EMBL" id="JBHUHT010000028">
    <property type="protein sequence ID" value="MFD2097701.1"/>
    <property type="molecule type" value="Genomic_DNA"/>
</dbReference>
<name>A0ABW4XQ81_9GAMM</name>
<dbReference type="Proteomes" id="UP001597380">
    <property type="component" value="Unassembled WGS sequence"/>
</dbReference>
<sequence length="231" mass="25842">MRKVLMVVLACFSLQGVALERKELSAVSINEITADTQAQFEGAGDSHVAFSWWVPYEYWKSVLTRDPNITQAMKKQMLSVLIDYSVIAVVQADISPLGAFNFYSREEMTKSMRVTYTAAGAEEVILKPDLNVDQEMQLLMAQFGPILKAAMGQMGANFHFYIYRDVDGKGKRLLDPYATGNLEVTVKTREGIPLNASFDTPLNSLFVPRVCPNGELAHVSWNYCPWSGKKL</sequence>
<proteinExistence type="predicted"/>
<accession>A0ABW4XQ81</accession>
<keyword evidence="2" id="KW-1185">Reference proteome</keyword>
<evidence type="ECO:0000313" key="1">
    <source>
        <dbReference type="EMBL" id="MFD2097701.1"/>
    </source>
</evidence>
<dbReference type="RefSeq" id="WP_345341892.1">
    <property type="nucleotide sequence ID" value="NZ_BAABLI010000032.1"/>
</dbReference>
<evidence type="ECO:0000313" key="2">
    <source>
        <dbReference type="Proteomes" id="UP001597380"/>
    </source>
</evidence>
<gene>
    <name evidence="1" type="ORF">ACFSJ3_17055</name>
</gene>
<comment type="caution">
    <text evidence="1">The sequence shown here is derived from an EMBL/GenBank/DDBJ whole genome shotgun (WGS) entry which is preliminary data.</text>
</comment>